<proteinExistence type="predicted"/>
<sequence>MTLQEAYTLALKVLKQVMEEKLDENNVQLARVTKAKGFEILNIDELKLAIEGISA</sequence>
<dbReference type="VEuPathDB" id="FungiDB:TREMEDRAFT_62955"/>
<keyword evidence="2" id="KW-1185">Reference proteome</keyword>
<dbReference type="Proteomes" id="UP000289152">
    <property type="component" value="Unassembled WGS sequence"/>
</dbReference>
<dbReference type="InParanoid" id="A0A4Q1BKB1"/>
<gene>
    <name evidence="1" type="ORF">M231_04497</name>
</gene>
<reference evidence="1 2" key="1">
    <citation type="submission" date="2016-06" db="EMBL/GenBank/DDBJ databases">
        <title>Evolution of pathogenesis and genome organization in the Tremellales.</title>
        <authorList>
            <person name="Cuomo C."/>
            <person name="Litvintseva A."/>
            <person name="Heitman J."/>
            <person name="Chen Y."/>
            <person name="Sun S."/>
            <person name="Springer D."/>
            <person name="Dromer F."/>
            <person name="Young S."/>
            <person name="Zeng Q."/>
            <person name="Chapman S."/>
            <person name="Gujja S."/>
            <person name="Saif S."/>
            <person name="Birren B."/>
        </authorList>
    </citation>
    <scope>NUCLEOTIDE SEQUENCE [LARGE SCALE GENOMIC DNA]</scope>
    <source>
        <strain evidence="1 2">ATCC 28783</strain>
    </source>
</reference>
<dbReference type="SUPFAM" id="SSF56235">
    <property type="entry name" value="N-terminal nucleophile aminohydrolases (Ntn hydrolases)"/>
    <property type="match status" value="1"/>
</dbReference>
<dbReference type="InterPro" id="IPR029055">
    <property type="entry name" value="Ntn_hydrolases_N"/>
</dbReference>
<dbReference type="AlphaFoldDB" id="A0A4Q1BKB1"/>
<name>A0A4Q1BKB1_TREME</name>
<dbReference type="EMBL" id="SDIL01000051">
    <property type="protein sequence ID" value="RXK38213.1"/>
    <property type="molecule type" value="Genomic_DNA"/>
</dbReference>
<comment type="caution">
    <text evidence="1">The sequence shown here is derived from an EMBL/GenBank/DDBJ whole genome shotgun (WGS) entry which is preliminary data.</text>
</comment>
<evidence type="ECO:0000313" key="1">
    <source>
        <dbReference type="EMBL" id="RXK38213.1"/>
    </source>
</evidence>
<dbReference type="STRING" id="5217.A0A4Q1BKB1"/>
<evidence type="ECO:0000313" key="2">
    <source>
        <dbReference type="Proteomes" id="UP000289152"/>
    </source>
</evidence>
<organism evidence="1 2">
    <name type="scientific">Tremella mesenterica</name>
    <name type="common">Jelly fungus</name>
    <dbReference type="NCBI Taxonomy" id="5217"/>
    <lineage>
        <taxon>Eukaryota</taxon>
        <taxon>Fungi</taxon>
        <taxon>Dikarya</taxon>
        <taxon>Basidiomycota</taxon>
        <taxon>Agaricomycotina</taxon>
        <taxon>Tremellomycetes</taxon>
        <taxon>Tremellales</taxon>
        <taxon>Tremellaceae</taxon>
        <taxon>Tremella</taxon>
    </lineage>
</organism>
<protein>
    <submittedName>
        <fullName evidence="1">Uncharacterized protein</fullName>
    </submittedName>
</protein>
<dbReference type="OrthoDB" id="431557at2759"/>
<dbReference type="Gene3D" id="3.60.20.10">
    <property type="entry name" value="Glutamine Phosphoribosylpyrophosphate, subunit 1, domain 1"/>
    <property type="match status" value="1"/>
</dbReference>
<accession>A0A4Q1BKB1</accession>